<dbReference type="InterPro" id="IPR013783">
    <property type="entry name" value="Ig-like_fold"/>
</dbReference>
<evidence type="ECO:0000313" key="3">
    <source>
        <dbReference type="EMBL" id="QHI37811.1"/>
    </source>
</evidence>
<dbReference type="EMBL" id="CP019288">
    <property type="protein sequence ID" value="QHI37811.1"/>
    <property type="molecule type" value="Genomic_DNA"/>
</dbReference>
<gene>
    <name evidence="3" type="ORF">IMCC3317_31940</name>
</gene>
<sequence length="1203" mass="131853">MFCLFLASSFTGIFAQQQSLQQQRIEKVEQQVQEFTKKNMQNVPQEQLTTFKNSFELGEHGFSFNDLSPEEEKEYVDNFKKNYLRVEYFKNHPEAWTPYQAEMAPICDNGGFEDGNFDNYEGQSAIGSQGGYNGSPNGECSALPTSGFGGFSWTPTTLNSTTNNDNFTLVSSGNDPIVATGGGTLSMINPNSPDPNNSRAVRINSARPLPSTGSCSPNRGINRLIKPITLTEDGIQTVRFYYALVAEFPNHTNRNPIFVARALDGNNAELDRLCVISNPAGNPFFTRFTPNPYPCATNQVDILWQNWTCAELEISGNAGDVINLEFIVADCGFGAHFGYAYVDDICVEACQPGDNFQGSIQLNDLDPCEVTLPFDVCADFILPQLNGQTGTLSANDTSLEILQNGAVVETLTNGVITGNTICFSVDAADFDTQTGGYDFQVNAEFTIGGGTQTADDVHTIPGQDNDYIFNNPDCCDIAATVANIVCYDQGSTDPSDDTWSIELTVTNSAGTTWNATTPNADSGGYGNATLIDMGNISDFPGAFTFLVADDGDPSCSTTVTVEAPKPCSPPCDLEATVVVGECNDNGTPSDYSDDFYNVTITVSGTNGLPWMVKKKLESNGLETVIHNGTGDVVDLELGPFDVSDGDWTLWVSLTDYTDCLIDTFITVPNCCNDEPYIIPYWQHPACPEVVCTADQWPIHVLSSDGSTITNGNGITIVWDNLDTPADENDIQDWIYASAEENWQATITYPNGCEYIITYYEDCCDEDIFIRVLECPSDGQLQSYQTALEKAMEAASASQSASVESEAQNSSQAQQAQIQNELDRLRTYKEARANSSGDECDPCELGYVFIQLVDANGDEIDIDDYDTFSWNNGSMVTNALFDLPMEDGPACFTATKIEYGKECVYQDCFFYECEEECLCDELTLGDLTVFEVNECLYSISASSIVNCSSDQIASEEYSFTINNGTPITSTGNGIYHTFTANGDYDITMRWTVVDTEGCETTVSISETVKIDCIKDPDPCKVPTNLHYDCRRANLTWTGDANTSYIVEVNWDDPACCRGGANPTSQRWDVTGTSFQLPYINQSGCFSWRVGVKCKDEIVWSALACGSCDTKPHEPGTSSVKTVAKITPNPNDGNMNIEISGNDKTPFTLKVYRFDGTLIKTFNENRIENQSIKISWNGKSVLNQGMYFFVITTDTETITKKVIIE</sequence>
<evidence type="ECO:0000313" key="4">
    <source>
        <dbReference type="Proteomes" id="UP000464657"/>
    </source>
</evidence>
<dbReference type="NCBIfam" id="TIGR04183">
    <property type="entry name" value="Por_Secre_tail"/>
    <property type="match status" value="1"/>
</dbReference>
<protein>
    <recommendedName>
        <fullName evidence="2">Secretion system C-terminal sorting domain-containing protein</fullName>
    </recommendedName>
</protein>
<dbReference type="InterPro" id="IPR026444">
    <property type="entry name" value="Secre_tail"/>
</dbReference>
<dbReference type="Proteomes" id="UP000464657">
    <property type="component" value="Chromosome"/>
</dbReference>
<evidence type="ECO:0000259" key="2">
    <source>
        <dbReference type="Pfam" id="PF18962"/>
    </source>
</evidence>
<dbReference type="Gene3D" id="2.60.40.4070">
    <property type="match status" value="1"/>
</dbReference>
<feature type="domain" description="Secretion system C-terminal sorting" evidence="2">
    <location>
        <begin position="1126"/>
        <end position="1202"/>
    </location>
</feature>
<name>A0A7L4ZMR7_9FLAO</name>
<reference evidence="3 4" key="1">
    <citation type="journal article" date="2013" name="Int. J. Syst. Evol. Microbiol.">
        <title>Kordia antarctica sp. nov., isolated from Antarctic seawater.</title>
        <authorList>
            <person name="Baek K."/>
            <person name="Choi A."/>
            <person name="Kang I."/>
            <person name="Lee K."/>
            <person name="Cho J.C."/>
        </authorList>
    </citation>
    <scope>NUCLEOTIDE SEQUENCE [LARGE SCALE GENOMIC DNA]</scope>
    <source>
        <strain evidence="3 4">IMCC3317</strain>
    </source>
</reference>
<evidence type="ECO:0000256" key="1">
    <source>
        <dbReference type="ARBA" id="ARBA00022729"/>
    </source>
</evidence>
<organism evidence="3 4">
    <name type="scientific">Kordia antarctica</name>
    <dbReference type="NCBI Taxonomy" id="1218801"/>
    <lineage>
        <taxon>Bacteria</taxon>
        <taxon>Pseudomonadati</taxon>
        <taxon>Bacteroidota</taxon>
        <taxon>Flavobacteriia</taxon>
        <taxon>Flavobacteriales</taxon>
        <taxon>Flavobacteriaceae</taxon>
        <taxon>Kordia</taxon>
    </lineage>
</organism>
<dbReference type="Pfam" id="PF18962">
    <property type="entry name" value="Por_Secre_tail"/>
    <property type="match status" value="1"/>
</dbReference>
<keyword evidence="1" id="KW-0732">Signal</keyword>
<keyword evidence="4" id="KW-1185">Reference proteome</keyword>
<dbReference type="Gene3D" id="2.60.40.10">
    <property type="entry name" value="Immunoglobulins"/>
    <property type="match status" value="1"/>
</dbReference>
<proteinExistence type="predicted"/>
<accession>A0A7L4ZMR7</accession>
<dbReference type="AlphaFoldDB" id="A0A7L4ZMR7"/>
<dbReference type="KEGG" id="kan:IMCC3317_31940"/>